<reference evidence="1" key="2">
    <citation type="submission" date="2020-05" db="UniProtKB">
        <authorList>
            <consortium name="EnsemblMetazoa"/>
        </authorList>
    </citation>
    <scope>IDENTIFICATION</scope>
    <source>
        <strain evidence="1">FAR1</strain>
    </source>
</reference>
<name>A0A182QWU3_9DIPT</name>
<evidence type="ECO:0000313" key="2">
    <source>
        <dbReference type="Proteomes" id="UP000075886"/>
    </source>
</evidence>
<dbReference type="Proteomes" id="UP000075886">
    <property type="component" value="Unassembled WGS sequence"/>
</dbReference>
<proteinExistence type="predicted"/>
<evidence type="ECO:0000313" key="1">
    <source>
        <dbReference type="EnsemblMetazoa" id="AFAF018461-PA"/>
    </source>
</evidence>
<dbReference type="EMBL" id="AXCN02000684">
    <property type="status" value="NOT_ANNOTATED_CDS"/>
    <property type="molecule type" value="Genomic_DNA"/>
</dbReference>
<dbReference type="AlphaFoldDB" id="A0A182QWU3"/>
<accession>A0A182QWU3</accession>
<sequence length="193" mass="21194">MSCLFGFPAGAAYQMLGDGRFGRSFGRYALGLRFAREECFYLGQTLTVRFGQEEEGEEKTDHRHHGKHPLDGDIECAIPRISVGNSSAVIVQGMVSNPIMEAQTYSSSPTTGIHVSVVVPSLIHSVNNPDTNMQIAMPVVETITSWRRGKRFSSHAFSSDIVKRVNPTKMEAVNALTSVPTSWMKVTAKKSVM</sequence>
<dbReference type="EnsemblMetazoa" id="AFAF018461-RA">
    <property type="protein sequence ID" value="AFAF018461-PA"/>
    <property type="gene ID" value="AFAF018461"/>
</dbReference>
<dbReference type="VEuPathDB" id="VectorBase:AFAF018461"/>
<protein>
    <submittedName>
        <fullName evidence="1">Uncharacterized protein</fullName>
    </submittedName>
</protein>
<reference evidence="2" key="1">
    <citation type="submission" date="2014-01" db="EMBL/GenBank/DDBJ databases">
        <title>The Genome Sequence of Anopheles farauti FAR1 (V2).</title>
        <authorList>
            <consortium name="The Broad Institute Genomics Platform"/>
            <person name="Neafsey D.E."/>
            <person name="Besansky N."/>
            <person name="Howell P."/>
            <person name="Walton C."/>
            <person name="Young S.K."/>
            <person name="Zeng Q."/>
            <person name="Gargeya S."/>
            <person name="Fitzgerald M."/>
            <person name="Haas B."/>
            <person name="Abouelleil A."/>
            <person name="Allen A.W."/>
            <person name="Alvarado L."/>
            <person name="Arachchi H.M."/>
            <person name="Berlin A.M."/>
            <person name="Chapman S.B."/>
            <person name="Gainer-Dewar J."/>
            <person name="Goldberg J."/>
            <person name="Griggs A."/>
            <person name="Gujja S."/>
            <person name="Hansen M."/>
            <person name="Howarth C."/>
            <person name="Imamovic A."/>
            <person name="Ireland A."/>
            <person name="Larimer J."/>
            <person name="McCowan C."/>
            <person name="Murphy C."/>
            <person name="Pearson M."/>
            <person name="Poon T.W."/>
            <person name="Priest M."/>
            <person name="Roberts A."/>
            <person name="Saif S."/>
            <person name="Shea T."/>
            <person name="Sisk P."/>
            <person name="Sykes S."/>
            <person name="Wortman J."/>
            <person name="Nusbaum C."/>
            <person name="Birren B."/>
        </authorList>
    </citation>
    <scope>NUCLEOTIDE SEQUENCE [LARGE SCALE GENOMIC DNA]</scope>
    <source>
        <strain evidence="2">FAR1</strain>
    </source>
</reference>
<keyword evidence="2" id="KW-1185">Reference proteome</keyword>
<organism evidence="1 2">
    <name type="scientific">Anopheles farauti</name>
    <dbReference type="NCBI Taxonomy" id="69004"/>
    <lineage>
        <taxon>Eukaryota</taxon>
        <taxon>Metazoa</taxon>
        <taxon>Ecdysozoa</taxon>
        <taxon>Arthropoda</taxon>
        <taxon>Hexapoda</taxon>
        <taxon>Insecta</taxon>
        <taxon>Pterygota</taxon>
        <taxon>Neoptera</taxon>
        <taxon>Endopterygota</taxon>
        <taxon>Diptera</taxon>
        <taxon>Nematocera</taxon>
        <taxon>Culicoidea</taxon>
        <taxon>Culicidae</taxon>
        <taxon>Anophelinae</taxon>
        <taxon>Anopheles</taxon>
    </lineage>
</organism>